<evidence type="ECO:0008006" key="3">
    <source>
        <dbReference type="Google" id="ProtNLM"/>
    </source>
</evidence>
<dbReference type="Proteomes" id="UP001205740">
    <property type="component" value="Unassembled WGS sequence"/>
</dbReference>
<reference evidence="1 2" key="1">
    <citation type="submission" date="2022-06" db="EMBL/GenBank/DDBJ databases">
        <title>Genomic Encyclopedia of Archaeal and Bacterial Type Strains, Phase II (KMG-II): from individual species to whole genera.</title>
        <authorList>
            <person name="Goeker M."/>
        </authorList>
    </citation>
    <scope>NUCLEOTIDE SEQUENCE [LARGE SCALE GENOMIC DNA]</scope>
    <source>
        <strain evidence="1 2">DSM 45037</strain>
    </source>
</reference>
<dbReference type="EMBL" id="JAMTCG010000006">
    <property type="protein sequence ID" value="MCP2162013.1"/>
    <property type="molecule type" value="Genomic_DNA"/>
</dbReference>
<accession>A0ABT1H452</accession>
<dbReference type="InterPro" id="IPR054058">
    <property type="entry name" value="HTH_67"/>
</dbReference>
<name>A0ABT1H452_9NOCA</name>
<gene>
    <name evidence="1" type="ORF">LX12_003217</name>
</gene>
<organism evidence="1 2">
    <name type="scientific">Williamsia serinedens</name>
    <dbReference type="NCBI Taxonomy" id="391736"/>
    <lineage>
        <taxon>Bacteria</taxon>
        <taxon>Bacillati</taxon>
        <taxon>Actinomycetota</taxon>
        <taxon>Actinomycetes</taxon>
        <taxon>Mycobacteriales</taxon>
        <taxon>Nocardiaceae</taxon>
        <taxon>Williamsia</taxon>
    </lineage>
</organism>
<proteinExistence type="predicted"/>
<dbReference type="RefSeq" id="WP_253655596.1">
    <property type="nucleotide sequence ID" value="NZ_BAAAOE010000005.1"/>
</dbReference>
<sequence>MDYAEAQAAFFTPREGEVRPLGFTSPARTLRDALEPIATVCFWSEPAYDAYAALGLDFLQGYVYSRSCVLGDAEPSVAAAAFGVFEPGLVSGVLADARGVADLAAIRAAKESGAVAALRAVLGDDADAPEVAEIATILRRGCDAADPTGRALHAGLTALPWPEDPVGQVWHAATILREHRGDGHLAALVAAGIDGVAANHLTELWVGWDPLAYTASRAWSDEAMAGAGAALADRGWLADGRLTPAGEEARHDLEEATDRSVAPAIAAIGGDLDRVVGYLEPWGERLVARGWFPPDPYKRAAG</sequence>
<dbReference type="NCBIfam" id="NF047719">
    <property type="entry name" value="SCO6745_fam_HTH"/>
    <property type="match status" value="1"/>
</dbReference>
<protein>
    <recommendedName>
        <fullName evidence="3">SalK</fullName>
    </recommendedName>
</protein>
<evidence type="ECO:0000313" key="1">
    <source>
        <dbReference type="EMBL" id="MCP2162013.1"/>
    </source>
</evidence>
<dbReference type="Pfam" id="PF21863">
    <property type="entry name" value="HTH_67"/>
    <property type="match status" value="1"/>
</dbReference>
<evidence type="ECO:0000313" key="2">
    <source>
        <dbReference type="Proteomes" id="UP001205740"/>
    </source>
</evidence>
<comment type="caution">
    <text evidence="1">The sequence shown here is derived from an EMBL/GenBank/DDBJ whole genome shotgun (WGS) entry which is preliminary data.</text>
</comment>
<keyword evidence="2" id="KW-1185">Reference proteome</keyword>